<dbReference type="Pfam" id="PF13193">
    <property type="entry name" value="AMP-binding_C"/>
    <property type="match status" value="1"/>
</dbReference>
<evidence type="ECO:0000256" key="2">
    <source>
        <dbReference type="SAM" id="MobiDB-lite"/>
    </source>
</evidence>
<feature type="compositionally biased region" description="Basic and acidic residues" evidence="2">
    <location>
        <begin position="434"/>
        <end position="443"/>
    </location>
</feature>
<dbReference type="Proteomes" id="UP001500596">
    <property type="component" value="Unassembled WGS sequence"/>
</dbReference>
<proteinExistence type="inferred from homology"/>
<organism evidence="6 7">
    <name type="scientific">Microbacterium lacus</name>
    <dbReference type="NCBI Taxonomy" id="415217"/>
    <lineage>
        <taxon>Bacteria</taxon>
        <taxon>Bacillati</taxon>
        <taxon>Actinomycetota</taxon>
        <taxon>Actinomycetes</taxon>
        <taxon>Micrococcales</taxon>
        <taxon>Microbacteriaceae</taxon>
        <taxon>Microbacterium</taxon>
    </lineage>
</organism>
<evidence type="ECO:0000259" key="4">
    <source>
        <dbReference type="Pfam" id="PF13193"/>
    </source>
</evidence>
<dbReference type="Gene3D" id="3.30.300.30">
    <property type="match status" value="1"/>
</dbReference>
<protein>
    <submittedName>
        <fullName evidence="6">Propionyl-CoA synthetase</fullName>
    </submittedName>
</protein>
<feature type="domain" description="Acetyl-coenzyme A synthetase N-terminal" evidence="5">
    <location>
        <begin position="4"/>
        <end position="57"/>
    </location>
</feature>
<comment type="similarity">
    <text evidence="1">Belongs to the ATP-dependent AMP-binding enzyme family.</text>
</comment>
<name>A0ABP4SXV5_9MICO</name>
<dbReference type="InterPro" id="IPR045851">
    <property type="entry name" value="AMP-bd_C_sf"/>
</dbReference>
<accession>A0ABP4SXV5</accession>
<sequence length="642" mass="69072">MLGYASQWRRSLDDPAGFWREAASAVQWSVEPARVIEQGEESWTWFPDAALNMSANCLDRHVDAGRGESVALRYHSAMTGTRKAYTYSELRDRVAVFAGALRDLGVTRGDRVLLYLPMTPEAVIAMLACARLGAIHAVVFGGFAATELAMRIADARPSVLITASGGLEPGRIVEYLPIVRKALEAAPGIVSTVVVRDRAAVPGSAADLADAVADVRFVDWDDVTEGAEPAEPVPVVSSDPLYILHTSGTTGAPKGIVRDTGGYAVALAWTMRHIYDIGPGDTMFTASDVGWVVGHSFIVYGPLLAGATTVLFEGKPVGTPDAGEFWRVVAEYGVKTMFTAPTALRAIRRVDPDLEELPAGALDTLQTLFLAGERLDPETWHWANDGLGVPVVDHWWQTETGWPICANPVGVERLPGKAGSTAVPMPGYDVRILDGKGRDRTGTEPDGSSPEGNIALRLPLPPGTLRGVWGSPGRFREAYLSAFPGFYATGDAGHIDADGYVFVMGRTDDVINVAGHRLSTGSLEEVLTMHPAVAECAVIGVRDELKGQRAAGFVTLKAHHPIAHDVLERELVALVREHVGPVAAFRDVTVLDRLPKTRSGKILRKTMRQIVDDEPYKIPATIEDPTVLDDLQQALRGAVVHP</sequence>
<dbReference type="Gene3D" id="3.40.50.12780">
    <property type="entry name" value="N-terminal domain of ligase-like"/>
    <property type="match status" value="1"/>
</dbReference>
<dbReference type="InterPro" id="IPR042099">
    <property type="entry name" value="ANL_N_sf"/>
</dbReference>
<keyword evidence="7" id="KW-1185">Reference proteome</keyword>
<dbReference type="InterPro" id="IPR025110">
    <property type="entry name" value="AMP-bd_C"/>
</dbReference>
<dbReference type="InterPro" id="IPR020845">
    <property type="entry name" value="AMP-binding_CS"/>
</dbReference>
<dbReference type="EMBL" id="BAAAPK010000001">
    <property type="protein sequence ID" value="GAA1678997.1"/>
    <property type="molecule type" value="Genomic_DNA"/>
</dbReference>
<evidence type="ECO:0000313" key="7">
    <source>
        <dbReference type="Proteomes" id="UP001500596"/>
    </source>
</evidence>
<dbReference type="PANTHER" id="PTHR43347">
    <property type="entry name" value="ACYL-COA SYNTHETASE"/>
    <property type="match status" value="1"/>
</dbReference>
<comment type="caution">
    <text evidence="6">The sequence shown here is derived from an EMBL/GenBank/DDBJ whole genome shotgun (WGS) entry which is preliminary data.</text>
</comment>
<feature type="region of interest" description="Disordered" evidence="2">
    <location>
        <begin position="434"/>
        <end position="456"/>
    </location>
</feature>
<evidence type="ECO:0000259" key="5">
    <source>
        <dbReference type="Pfam" id="PF16177"/>
    </source>
</evidence>
<evidence type="ECO:0000259" key="3">
    <source>
        <dbReference type="Pfam" id="PF00501"/>
    </source>
</evidence>
<evidence type="ECO:0000313" key="6">
    <source>
        <dbReference type="EMBL" id="GAA1678997.1"/>
    </source>
</evidence>
<dbReference type="Pfam" id="PF00501">
    <property type="entry name" value="AMP-binding"/>
    <property type="match status" value="1"/>
</dbReference>
<dbReference type="InterPro" id="IPR032387">
    <property type="entry name" value="ACAS_N"/>
</dbReference>
<dbReference type="InterPro" id="IPR000873">
    <property type="entry name" value="AMP-dep_synth/lig_dom"/>
</dbReference>
<dbReference type="PANTHER" id="PTHR43347:SF3">
    <property type="entry name" value="ACYL-COA SYNTHETASE SHORT-CHAIN FAMILY MEMBER 3, MITOCHONDRIAL"/>
    <property type="match status" value="1"/>
</dbReference>
<dbReference type="Pfam" id="PF16177">
    <property type="entry name" value="ACAS_N"/>
    <property type="match status" value="1"/>
</dbReference>
<feature type="domain" description="AMP-binding enzyme C-terminal" evidence="4">
    <location>
        <begin position="523"/>
        <end position="601"/>
    </location>
</feature>
<gene>
    <name evidence="6" type="ORF">GCM10009807_23620</name>
</gene>
<reference evidence="7" key="1">
    <citation type="journal article" date="2019" name="Int. J. Syst. Evol. Microbiol.">
        <title>The Global Catalogue of Microorganisms (GCM) 10K type strain sequencing project: providing services to taxonomists for standard genome sequencing and annotation.</title>
        <authorList>
            <consortium name="The Broad Institute Genomics Platform"/>
            <consortium name="The Broad Institute Genome Sequencing Center for Infectious Disease"/>
            <person name="Wu L."/>
            <person name="Ma J."/>
        </authorList>
    </citation>
    <scope>NUCLEOTIDE SEQUENCE [LARGE SCALE GENOMIC DNA]</scope>
    <source>
        <strain evidence="7">JCM 15575</strain>
    </source>
</reference>
<dbReference type="RefSeq" id="WP_344054802.1">
    <property type="nucleotide sequence ID" value="NZ_BAAAPK010000001.1"/>
</dbReference>
<dbReference type="SUPFAM" id="SSF56801">
    <property type="entry name" value="Acetyl-CoA synthetase-like"/>
    <property type="match status" value="1"/>
</dbReference>
<evidence type="ECO:0000256" key="1">
    <source>
        <dbReference type="ARBA" id="ARBA00006432"/>
    </source>
</evidence>
<dbReference type="PROSITE" id="PS00455">
    <property type="entry name" value="AMP_BINDING"/>
    <property type="match status" value="1"/>
</dbReference>
<feature type="domain" description="AMP-dependent synthetase/ligase" evidence="3">
    <location>
        <begin position="67"/>
        <end position="440"/>
    </location>
</feature>